<sequence>MNTSSQTLFDSPANEMEFKQRIIAALPLYNVESEHLSDWLRDAGAFFSTESISDAHQVFAIRSRLTDQALDIFSAHEDLIHNFYDLRKLLLQTAGKAPLRTLASLDSISNVTFNMPQPVADSTRLDSNQTTTTSLPTPSITFTQSADDLTQNEYRKSIIAQFQEDKSLKFSGDNKQDVLKWIEKLERKFEIAEISDVKKFDFLTELLDKGALNWFLERKSSFNRSWSAFVEHFKKVYDSPNRSLLAFQKLQSYHQSADQDTRSFCDAMRKLCREYDPDMSPKMKLDFLLRSVNPTYRPEILKLKPTSADAFEQIAIDVEHTFITLTAYETYTPSTVTTYTSSPPSGANYIAPQQSPASNYPYRGRNNFRSNQRPPFNTTFRPFTSSPNYYQGRRQSSNFNSPQLPRPQQFVASASATHTVPPSYQSLPPLMPPSSAPPPPPPPPPPPAALLPLHLLSCQWCNQQGHSARDCPF</sequence>
<feature type="domain" description="CCHC-type" evidence="3">
    <location>
        <begin position="458"/>
        <end position="472"/>
    </location>
</feature>
<accession>A0A816EJB2</accession>
<evidence type="ECO:0000313" key="5">
    <source>
        <dbReference type="EMBL" id="CAF1650908.1"/>
    </source>
</evidence>
<dbReference type="PROSITE" id="PS50158">
    <property type="entry name" value="ZF_CCHC"/>
    <property type="match status" value="1"/>
</dbReference>
<feature type="compositionally biased region" description="Low complexity" evidence="2">
    <location>
        <begin position="336"/>
        <end position="345"/>
    </location>
</feature>
<dbReference type="InterPro" id="IPR045358">
    <property type="entry name" value="Ty3_capsid"/>
</dbReference>
<feature type="compositionally biased region" description="Polar residues" evidence="2">
    <location>
        <begin position="410"/>
        <end position="420"/>
    </location>
</feature>
<protein>
    <recommendedName>
        <fullName evidence="3">CCHC-type domain-containing protein</fullName>
    </recommendedName>
</protein>
<evidence type="ECO:0000256" key="1">
    <source>
        <dbReference type="PROSITE-ProRule" id="PRU00047"/>
    </source>
</evidence>
<dbReference type="GO" id="GO:0003676">
    <property type="term" value="F:nucleic acid binding"/>
    <property type="evidence" value="ECO:0007669"/>
    <property type="project" value="InterPro"/>
</dbReference>
<dbReference type="PANTHER" id="PTHR33194:SF4">
    <property type="entry name" value="CCHC-TYPE DOMAIN-CONTAINING PROTEIN"/>
    <property type="match status" value="1"/>
</dbReference>
<evidence type="ECO:0000313" key="6">
    <source>
        <dbReference type="Proteomes" id="UP000663832"/>
    </source>
</evidence>
<dbReference type="EMBL" id="CAJNOM010003939">
    <property type="protein sequence ID" value="CAF1650908.1"/>
    <property type="molecule type" value="Genomic_DNA"/>
</dbReference>
<dbReference type="Proteomes" id="UP000663877">
    <property type="component" value="Unassembled WGS sequence"/>
</dbReference>
<dbReference type="EMBL" id="CAJNOI010003578">
    <property type="protein sequence ID" value="CAF1522985.1"/>
    <property type="molecule type" value="Genomic_DNA"/>
</dbReference>
<name>A0A816EJB2_9BILA</name>
<evidence type="ECO:0000259" key="3">
    <source>
        <dbReference type="PROSITE" id="PS50158"/>
    </source>
</evidence>
<evidence type="ECO:0000313" key="4">
    <source>
        <dbReference type="EMBL" id="CAF1522985.1"/>
    </source>
</evidence>
<organism evidence="5 6">
    <name type="scientific">Adineta steineri</name>
    <dbReference type="NCBI Taxonomy" id="433720"/>
    <lineage>
        <taxon>Eukaryota</taxon>
        <taxon>Metazoa</taxon>
        <taxon>Spiralia</taxon>
        <taxon>Gnathifera</taxon>
        <taxon>Rotifera</taxon>
        <taxon>Eurotatoria</taxon>
        <taxon>Bdelloidea</taxon>
        <taxon>Adinetida</taxon>
        <taxon>Adinetidae</taxon>
        <taxon>Adineta</taxon>
    </lineage>
</organism>
<feature type="compositionally biased region" description="Polar residues" evidence="2">
    <location>
        <begin position="367"/>
        <end position="403"/>
    </location>
</feature>
<dbReference type="PANTHER" id="PTHR33194">
    <property type="entry name" value="ZINC KNUCKLE DOMAINCONTAINING PROTEIN"/>
    <property type="match status" value="1"/>
</dbReference>
<keyword evidence="6" id="KW-1185">Reference proteome</keyword>
<keyword evidence="1" id="KW-0479">Metal-binding</keyword>
<feature type="compositionally biased region" description="Pro residues" evidence="2">
    <location>
        <begin position="429"/>
        <end position="449"/>
    </location>
</feature>
<evidence type="ECO:0000256" key="2">
    <source>
        <dbReference type="SAM" id="MobiDB-lite"/>
    </source>
</evidence>
<dbReference type="GO" id="GO:0008270">
    <property type="term" value="F:zinc ion binding"/>
    <property type="evidence" value="ECO:0007669"/>
    <property type="project" value="UniProtKB-KW"/>
</dbReference>
<feature type="region of interest" description="Disordered" evidence="2">
    <location>
        <begin position="336"/>
        <end position="449"/>
    </location>
</feature>
<dbReference type="OrthoDB" id="10047300at2759"/>
<comment type="caution">
    <text evidence="5">The sequence shown here is derived from an EMBL/GenBank/DDBJ whole genome shotgun (WGS) entry which is preliminary data.</text>
</comment>
<dbReference type="Pfam" id="PF19259">
    <property type="entry name" value="Ty3_capsid"/>
    <property type="match status" value="1"/>
</dbReference>
<dbReference type="InterPro" id="IPR001878">
    <property type="entry name" value="Znf_CCHC"/>
</dbReference>
<keyword evidence="1" id="KW-0862">Zinc</keyword>
<dbReference type="Proteomes" id="UP000663832">
    <property type="component" value="Unassembled WGS sequence"/>
</dbReference>
<dbReference type="AlphaFoldDB" id="A0A816EJB2"/>
<proteinExistence type="predicted"/>
<gene>
    <name evidence="4" type="ORF">BJG266_LOCUS44403</name>
    <name evidence="5" type="ORF">QVE165_LOCUS61366</name>
</gene>
<keyword evidence="1" id="KW-0863">Zinc-finger</keyword>
<reference evidence="5" key="1">
    <citation type="submission" date="2021-02" db="EMBL/GenBank/DDBJ databases">
        <authorList>
            <person name="Nowell W R."/>
        </authorList>
    </citation>
    <scope>NUCLEOTIDE SEQUENCE</scope>
</reference>